<organism evidence="2 3">
    <name type="scientific">Antricoccus suffuscus</name>
    <dbReference type="NCBI Taxonomy" id="1629062"/>
    <lineage>
        <taxon>Bacteria</taxon>
        <taxon>Bacillati</taxon>
        <taxon>Actinomycetota</taxon>
        <taxon>Actinomycetes</taxon>
        <taxon>Geodermatophilales</taxon>
        <taxon>Antricoccaceae</taxon>
        <taxon>Antricoccus</taxon>
    </lineage>
</organism>
<dbReference type="GO" id="GO:0005524">
    <property type="term" value="F:ATP binding"/>
    <property type="evidence" value="ECO:0007669"/>
    <property type="project" value="InterPro"/>
</dbReference>
<dbReference type="GO" id="GO:0003677">
    <property type="term" value="F:DNA binding"/>
    <property type="evidence" value="ECO:0007669"/>
    <property type="project" value="InterPro"/>
</dbReference>
<dbReference type="Gene3D" id="3.40.50.300">
    <property type="entry name" value="P-loop containing nucleotide triphosphate hydrolases"/>
    <property type="match status" value="2"/>
</dbReference>
<proteinExistence type="predicted"/>
<keyword evidence="2" id="KW-0067">ATP-binding</keyword>
<protein>
    <submittedName>
        <fullName evidence="2">DNA helicase IV</fullName>
    </submittedName>
</protein>
<accession>A0A2T0ZB85</accession>
<keyword evidence="2" id="KW-0378">Hydrolase</keyword>
<evidence type="ECO:0000259" key="1">
    <source>
        <dbReference type="Pfam" id="PF01443"/>
    </source>
</evidence>
<keyword evidence="2" id="KW-0347">Helicase</keyword>
<dbReference type="OrthoDB" id="9787585at2"/>
<comment type="caution">
    <text evidence="2">The sequence shown here is derived from an EMBL/GenBank/DDBJ whole genome shotgun (WGS) entry which is preliminary data.</text>
</comment>
<feature type="domain" description="(+)RNA virus helicase C-terminal" evidence="1">
    <location>
        <begin position="431"/>
        <end position="642"/>
    </location>
</feature>
<dbReference type="GO" id="GO:0000725">
    <property type="term" value="P:recombinational repair"/>
    <property type="evidence" value="ECO:0007669"/>
    <property type="project" value="TreeGrafter"/>
</dbReference>
<dbReference type="GO" id="GO:0005829">
    <property type="term" value="C:cytosol"/>
    <property type="evidence" value="ECO:0007669"/>
    <property type="project" value="TreeGrafter"/>
</dbReference>
<dbReference type="GO" id="GO:0043138">
    <property type="term" value="F:3'-5' DNA helicase activity"/>
    <property type="evidence" value="ECO:0007669"/>
    <property type="project" value="TreeGrafter"/>
</dbReference>
<dbReference type="InterPro" id="IPR027417">
    <property type="entry name" value="P-loop_NTPase"/>
</dbReference>
<reference evidence="2 3" key="1">
    <citation type="submission" date="2018-03" db="EMBL/GenBank/DDBJ databases">
        <title>Genomic Encyclopedia of Archaeal and Bacterial Type Strains, Phase II (KMG-II): from individual species to whole genera.</title>
        <authorList>
            <person name="Goeker M."/>
        </authorList>
    </citation>
    <scope>NUCLEOTIDE SEQUENCE [LARGE SCALE GENOMIC DNA]</scope>
    <source>
        <strain evidence="2 3">DSM 100065</strain>
    </source>
</reference>
<evidence type="ECO:0000313" key="2">
    <source>
        <dbReference type="EMBL" id="PRZ33561.1"/>
    </source>
</evidence>
<keyword evidence="3" id="KW-1185">Reference proteome</keyword>
<dbReference type="InterPro" id="IPR000212">
    <property type="entry name" value="DNA_helicase_UvrD/REP"/>
</dbReference>
<keyword evidence="2" id="KW-0547">Nucleotide-binding</keyword>
<sequence>MIRSDECLNQMRAVAEGVGDAGSDAWTSEVLGRYRAERLESLKRDRHVPPFFGRIDFDERADGPEETFHVGRRHIRDEQGDPIVIDWRAPMSEAFYQATSLEPRGVRRRRRFGFADGALTSYEDENLQDAVIDPLTSQILLSEIERPRVGPMRDIVATIQPDQDDIVRSALDVDICVQGAPGTGKTAVGLHRAAYLLYTYPDQLKQAKVLIVGPNTSFLSYIGAVLPALGEFDVDQSSVEQITDEVTIRGTDRPEAARVKGEARMAQVIANAVRRKITKPRESVQLTMSGRKYRVSEHHFVRYVDDIRRSDVSYLAGRERLSLALAEDVRRQKEAGGGSPTDAELRRTARSREAQAAVQAVWPLVTAPGLIFELLTNPDTLAGAAHGILDENEIELLLWDKTPASVKRARWSVADAVLVDEAAGLLNRVRSYGHVILDEAQDLSPMQCRCIARRCVNGSLTVLGDIAQGTTDWAATSWAQTLEHLGRPQAHVEPLTLGYRVPGEVIDFSNQLLPLIAPELPPASSVRPGHGSLRIEQAADIESRLAELVIESAGKEGTTAVICADASVTSIVSNLAAREIRITVLGDGDTGLIDVVPCSIVKGLEFDHVILVEPADIVEAEDRGLNRLYVCLTRAVADLHILHRRPMPDFE</sequence>
<dbReference type="PANTHER" id="PTHR11070:SF45">
    <property type="entry name" value="DNA 3'-5' HELICASE"/>
    <property type="match status" value="1"/>
</dbReference>
<evidence type="ECO:0000313" key="3">
    <source>
        <dbReference type="Proteomes" id="UP000237752"/>
    </source>
</evidence>
<dbReference type="InterPro" id="IPR027351">
    <property type="entry name" value="(+)RNA_virus_helicase_core_dom"/>
</dbReference>
<name>A0A2T0ZB85_9ACTN</name>
<dbReference type="SUPFAM" id="SSF52540">
    <property type="entry name" value="P-loop containing nucleoside triphosphate hydrolases"/>
    <property type="match status" value="1"/>
</dbReference>
<dbReference type="Pfam" id="PF01443">
    <property type="entry name" value="Viral_helicase1"/>
    <property type="match status" value="1"/>
</dbReference>
<dbReference type="AlphaFoldDB" id="A0A2T0ZB85"/>
<gene>
    <name evidence="2" type="ORF">CLV47_12517</name>
</gene>
<dbReference type="Proteomes" id="UP000237752">
    <property type="component" value="Unassembled WGS sequence"/>
</dbReference>
<dbReference type="PANTHER" id="PTHR11070">
    <property type="entry name" value="UVRD / RECB / PCRA DNA HELICASE FAMILY MEMBER"/>
    <property type="match status" value="1"/>
</dbReference>
<dbReference type="EMBL" id="PVUE01000025">
    <property type="protein sequence ID" value="PRZ33561.1"/>
    <property type="molecule type" value="Genomic_DNA"/>
</dbReference>